<name>A0A7Y7B5H7_STRMO</name>
<dbReference type="RefSeq" id="WP_171081588.1">
    <property type="nucleotide sequence ID" value="NZ_BNBU01000006.1"/>
</dbReference>
<dbReference type="Gene3D" id="3.40.50.12780">
    <property type="entry name" value="N-terminal domain of ligase-like"/>
    <property type="match status" value="1"/>
</dbReference>
<dbReference type="GO" id="GO:0016877">
    <property type="term" value="F:ligase activity, forming carbon-sulfur bonds"/>
    <property type="evidence" value="ECO:0007669"/>
    <property type="project" value="UniProtKB-ARBA"/>
</dbReference>
<gene>
    <name evidence="4" type="ORF">HG542_15080</name>
</gene>
<reference evidence="4 5" key="1">
    <citation type="submission" date="2020-04" db="EMBL/GenBank/DDBJ databases">
        <title>Draft Genome Sequence of Streptomyces morookaense DSM 40503, an 8-azaguanine-producing strain.</title>
        <authorList>
            <person name="Qi J."/>
            <person name="Gao J.-M."/>
        </authorList>
    </citation>
    <scope>NUCLEOTIDE SEQUENCE [LARGE SCALE GENOMIC DNA]</scope>
    <source>
        <strain evidence="4 5">DSM 40503</strain>
    </source>
</reference>
<dbReference type="InterPro" id="IPR045851">
    <property type="entry name" value="AMP-bd_C_sf"/>
</dbReference>
<dbReference type="Pfam" id="PF13193">
    <property type="entry name" value="AMP-binding_C"/>
    <property type="match status" value="1"/>
</dbReference>
<protein>
    <submittedName>
        <fullName evidence="4">AMP-binding protein</fullName>
    </submittedName>
</protein>
<dbReference type="PANTHER" id="PTHR43767:SF7">
    <property type="entry name" value="MEDIUM_LONG-CHAIN-FATTY-ACID--COA LIGASE FADD8"/>
    <property type="match status" value="1"/>
</dbReference>
<dbReference type="PANTHER" id="PTHR43767">
    <property type="entry name" value="LONG-CHAIN-FATTY-ACID--COA LIGASE"/>
    <property type="match status" value="1"/>
</dbReference>
<feature type="domain" description="AMP-dependent synthetase/ligase" evidence="2">
    <location>
        <begin position="45"/>
        <end position="402"/>
    </location>
</feature>
<evidence type="ECO:0000313" key="4">
    <source>
        <dbReference type="EMBL" id="NVK78986.1"/>
    </source>
</evidence>
<evidence type="ECO:0000313" key="5">
    <source>
        <dbReference type="Proteomes" id="UP000587462"/>
    </source>
</evidence>
<dbReference type="InterPro" id="IPR050237">
    <property type="entry name" value="ATP-dep_AMP-bd_enzyme"/>
</dbReference>
<accession>A0A7Y7B5H7</accession>
<organism evidence="4 5">
    <name type="scientific">Streptomyces morookaense</name>
    <name type="common">Streptoverticillium morookaense</name>
    <dbReference type="NCBI Taxonomy" id="1970"/>
    <lineage>
        <taxon>Bacteria</taxon>
        <taxon>Bacillati</taxon>
        <taxon>Actinomycetota</taxon>
        <taxon>Actinomycetes</taxon>
        <taxon>Kitasatosporales</taxon>
        <taxon>Streptomycetaceae</taxon>
        <taxon>Streptomyces</taxon>
    </lineage>
</organism>
<feature type="region of interest" description="Disordered" evidence="1">
    <location>
        <begin position="1"/>
        <end position="28"/>
    </location>
</feature>
<dbReference type="InterPro" id="IPR042099">
    <property type="entry name" value="ANL_N_sf"/>
</dbReference>
<dbReference type="EMBL" id="JABBXF010000030">
    <property type="protein sequence ID" value="NVK78986.1"/>
    <property type="molecule type" value="Genomic_DNA"/>
</dbReference>
<dbReference type="InterPro" id="IPR020845">
    <property type="entry name" value="AMP-binding_CS"/>
</dbReference>
<dbReference type="InterPro" id="IPR025110">
    <property type="entry name" value="AMP-bd_C"/>
</dbReference>
<dbReference type="Gene3D" id="3.30.300.30">
    <property type="match status" value="1"/>
</dbReference>
<dbReference type="PROSITE" id="PS00455">
    <property type="entry name" value="AMP_BINDING"/>
    <property type="match status" value="1"/>
</dbReference>
<keyword evidence="5" id="KW-1185">Reference proteome</keyword>
<sequence length="542" mass="57324">MANRFTDPAASDGSDGSDVYATVSSSSSPGEFVTYADAILAALAAGDDPGRTVLTASDGRRIAAGEFREGVLRMAWDLTGRGVGRGTVVGLLTGNTAEALAGRYAANLTGACVTSLYEGMAPVTLARIVESVEAAVLLVDATRYEDAKELLPLIPGLTVLTLGPGPFGEDLQASSARYEPRPFVCPAGPEDIWSIRHTGGTTGIPKGIPMAHGPYAASLGRPVGDAGASDEPHRYLACTPLAHLAGVFTDITLRHGGSVVLQHSFDPGDVLAAIEREHITDVFVLPPLLHQLLDHPNLAATDHSGLRRIAYGGCAASPARLRQATEVFGPVLYGAYGQSEALTITVATPDDHAVTGRDGRITTGRPLPGVELAIRDAAGRTLPPGEEGEIHVRSAGMMRGYWKQPELTAEMFRDGWLRTGDVGYLDENGYLFIVDRIKDMIIVVGGHVYPAELEEVILEHPDVARCAVFGIRDDDADEQVHVAVVPVAGRRPGTDGLREFVTARKGPMYAPKAVHLVPEIPLTSVGKPDRKRLQATFSGSAD</sequence>
<dbReference type="AlphaFoldDB" id="A0A7Y7B5H7"/>
<feature type="compositionally biased region" description="Low complexity" evidence="1">
    <location>
        <begin position="9"/>
        <end position="28"/>
    </location>
</feature>
<comment type="caution">
    <text evidence="4">The sequence shown here is derived from an EMBL/GenBank/DDBJ whole genome shotgun (WGS) entry which is preliminary data.</text>
</comment>
<proteinExistence type="predicted"/>
<dbReference type="Proteomes" id="UP000587462">
    <property type="component" value="Unassembled WGS sequence"/>
</dbReference>
<dbReference type="SUPFAM" id="SSF56801">
    <property type="entry name" value="Acetyl-CoA synthetase-like"/>
    <property type="match status" value="1"/>
</dbReference>
<evidence type="ECO:0000259" key="3">
    <source>
        <dbReference type="Pfam" id="PF13193"/>
    </source>
</evidence>
<dbReference type="InterPro" id="IPR000873">
    <property type="entry name" value="AMP-dep_synth/lig_dom"/>
</dbReference>
<feature type="domain" description="AMP-binding enzyme C-terminal" evidence="3">
    <location>
        <begin position="452"/>
        <end position="527"/>
    </location>
</feature>
<evidence type="ECO:0000256" key="1">
    <source>
        <dbReference type="SAM" id="MobiDB-lite"/>
    </source>
</evidence>
<evidence type="ECO:0000259" key="2">
    <source>
        <dbReference type="Pfam" id="PF00501"/>
    </source>
</evidence>
<dbReference type="Pfam" id="PF00501">
    <property type="entry name" value="AMP-binding"/>
    <property type="match status" value="1"/>
</dbReference>